<proteinExistence type="predicted"/>
<dbReference type="EMBL" id="JBEAAL010000003">
    <property type="protein sequence ID" value="MEQ1404864.1"/>
    <property type="molecule type" value="Genomic_DNA"/>
</dbReference>
<evidence type="ECO:0008006" key="3">
    <source>
        <dbReference type="Google" id="ProtNLM"/>
    </source>
</evidence>
<protein>
    <recommendedName>
        <fullName evidence="3">Glycosyltransferase 2-like domain-containing protein</fullName>
    </recommendedName>
</protein>
<keyword evidence="2" id="KW-1185">Reference proteome</keyword>
<comment type="caution">
    <text evidence="1">The sequence shown here is derived from an EMBL/GenBank/DDBJ whole genome shotgun (WGS) entry which is preliminary data.</text>
</comment>
<name>A0ABV0LZ31_9HYPH</name>
<dbReference type="InterPro" id="IPR029044">
    <property type="entry name" value="Nucleotide-diphossugar_trans"/>
</dbReference>
<dbReference type="RefSeq" id="WP_227704250.1">
    <property type="nucleotide sequence ID" value="NZ_JBEAAL010000003.1"/>
</dbReference>
<dbReference type="Proteomes" id="UP001496627">
    <property type="component" value="Unassembled WGS sequence"/>
</dbReference>
<organism evidence="1 2">
    <name type="scientific">Neorhizobium phenanthreniclasticum</name>
    <dbReference type="NCBI Taxonomy" id="3157917"/>
    <lineage>
        <taxon>Bacteria</taxon>
        <taxon>Pseudomonadati</taxon>
        <taxon>Pseudomonadota</taxon>
        <taxon>Alphaproteobacteria</taxon>
        <taxon>Hyphomicrobiales</taxon>
        <taxon>Rhizobiaceae</taxon>
        <taxon>Rhizobium/Agrobacterium group</taxon>
        <taxon>Neorhizobium</taxon>
    </lineage>
</organism>
<sequence length="244" mass="27929">MFKTDVCIVSARRPDLLSDTLSSLSQRIFSNLDLVNVYMNLDPIFGDAKDHEACVSLFRGHFPTGVLFEPEAPGFANAVRRLWLATTADFVMHFEDDWVALTDIGEEAFEPFSDPTVAQVSFHTEEKNWDVKKNGHLHRKNEYFRLAGVKLPKFTHRPIFTTSPSILRGPFARACAGLMDVTKDPEKQFYSDVNLPLQAYVCKYDNYIFSPQNKPVIKDIGRNWREEKGIKKIIRDSSSFWEAS</sequence>
<accession>A0ABV0LZ31</accession>
<dbReference type="SUPFAM" id="SSF53448">
    <property type="entry name" value="Nucleotide-diphospho-sugar transferases"/>
    <property type="match status" value="1"/>
</dbReference>
<gene>
    <name evidence="1" type="ORF">ABK249_07960</name>
</gene>
<reference evidence="1 2" key="1">
    <citation type="submission" date="2024-05" db="EMBL/GenBank/DDBJ databases">
        <title>Neorhizobium sp. Rsf11, a plant growth promoting and heavy metal resistant PAH-degrader.</title>
        <authorList>
            <person name="Golubev S.N."/>
            <person name="Muratova A.Y."/>
            <person name="Markelova M.I."/>
        </authorList>
    </citation>
    <scope>NUCLEOTIDE SEQUENCE [LARGE SCALE GENOMIC DNA]</scope>
    <source>
        <strain evidence="1 2">Rsf11</strain>
    </source>
</reference>
<evidence type="ECO:0000313" key="1">
    <source>
        <dbReference type="EMBL" id="MEQ1404864.1"/>
    </source>
</evidence>
<evidence type="ECO:0000313" key="2">
    <source>
        <dbReference type="Proteomes" id="UP001496627"/>
    </source>
</evidence>